<name>A0A5J4X9N9_9EUKA</name>
<sequence length="675" mass="73736">MNASLSQQQIRTVRQLITNDIAYYIQYQKRGNSSGGMMSNEEYQLFIDNNNALVYAANNQIVDGMASDYALKIEPNGLLTIKNLKVINFDFVAQINQLINQVNLLQQSIGTTEQDITDIRNDIDTINQELSRQTHFRGYYLLNSDIQNLPDSANGGFSFSAESGTVWMYDQNWYNNGNIVPDQVTPASDATPLSDGTATAGISTEYSRGDHTHPLNITTTIPPSDSVSGSVGTANYYARNNHSHPLNITTSILPQDSASGSVGTANYYARNDHLHPINVETNPSNIPIVNGVGANGSSSFYARQDHVHPQQLTYDGNVTATKFIKAGGTANEILLADGSTKQNIIAGRSFSVIDPEQYVKLYTILAVNATIDNSIKFEVTTRTGFGLLQLNQHWTNGQGASEYQYLFIPTLASGVRSAWVLLFNDSVDRYGELWCKIDYYSYNTYIYATEVSAFQGNITNILTTDGQTQLPDDYSVIQQLFPNQYSTALQINPIVNGTFNEGIRISRNPANLWSNIQFGADPNSDIGYIDNQWLIGSTGNNTVNPLGFIIVKAGQEGTSSGLQINQYGNVLNFYGQMNSGNIQINPTAILGFDDGLRIARTIENTGSASIELGCSRTSNGGAIQGQWVIYTPSINAQQAPQSFIIAVASQAAEDVTRGLQISADGNTLTFNGRVL</sequence>
<organism evidence="1 2">
    <name type="scientific">Streblomastix strix</name>
    <dbReference type="NCBI Taxonomy" id="222440"/>
    <lineage>
        <taxon>Eukaryota</taxon>
        <taxon>Metamonada</taxon>
        <taxon>Preaxostyla</taxon>
        <taxon>Oxymonadida</taxon>
        <taxon>Streblomastigidae</taxon>
        <taxon>Streblomastix</taxon>
    </lineage>
</organism>
<dbReference type="AlphaFoldDB" id="A0A5J4X9N9"/>
<gene>
    <name evidence="1" type="ORF">EZS28_000954</name>
</gene>
<accession>A0A5J4X9N9</accession>
<proteinExistence type="predicted"/>
<protein>
    <submittedName>
        <fullName evidence="1">Uncharacterized protein</fullName>
    </submittedName>
</protein>
<comment type="caution">
    <text evidence="1">The sequence shown here is derived from an EMBL/GenBank/DDBJ whole genome shotgun (WGS) entry which is preliminary data.</text>
</comment>
<dbReference type="EMBL" id="SNRW01000090">
    <property type="protein sequence ID" value="KAA6403526.1"/>
    <property type="molecule type" value="Genomic_DNA"/>
</dbReference>
<evidence type="ECO:0000313" key="2">
    <source>
        <dbReference type="Proteomes" id="UP000324800"/>
    </source>
</evidence>
<evidence type="ECO:0000313" key="1">
    <source>
        <dbReference type="EMBL" id="KAA6403526.1"/>
    </source>
</evidence>
<reference evidence="1 2" key="1">
    <citation type="submission" date="2019-03" db="EMBL/GenBank/DDBJ databases">
        <title>Single cell metagenomics reveals metabolic interactions within the superorganism composed of flagellate Streblomastix strix and complex community of Bacteroidetes bacteria on its surface.</title>
        <authorList>
            <person name="Treitli S.C."/>
            <person name="Kolisko M."/>
            <person name="Husnik F."/>
            <person name="Keeling P."/>
            <person name="Hampl V."/>
        </authorList>
    </citation>
    <scope>NUCLEOTIDE SEQUENCE [LARGE SCALE GENOMIC DNA]</scope>
    <source>
        <strain evidence="1">ST1C</strain>
    </source>
</reference>
<dbReference type="Proteomes" id="UP000324800">
    <property type="component" value="Unassembled WGS sequence"/>
</dbReference>